<dbReference type="AlphaFoldDB" id="A0A0E9V2V2"/>
<sequence>MQITKARNDERGTKPNVLVIPEF</sequence>
<reference evidence="2" key="1">
    <citation type="submission" date="2014-11" db="EMBL/GenBank/DDBJ databases">
        <authorList>
            <person name="Amaro Gonzalez C."/>
        </authorList>
    </citation>
    <scope>NUCLEOTIDE SEQUENCE</scope>
</reference>
<organism evidence="2">
    <name type="scientific">Anguilla anguilla</name>
    <name type="common">European freshwater eel</name>
    <name type="synonym">Muraena anguilla</name>
    <dbReference type="NCBI Taxonomy" id="7936"/>
    <lineage>
        <taxon>Eukaryota</taxon>
        <taxon>Metazoa</taxon>
        <taxon>Chordata</taxon>
        <taxon>Craniata</taxon>
        <taxon>Vertebrata</taxon>
        <taxon>Euteleostomi</taxon>
        <taxon>Actinopterygii</taxon>
        <taxon>Neopterygii</taxon>
        <taxon>Teleostei</taxon>
        <taxon>Anguilliformes</taxon>
        <taxon>Anguillidae</taxon>
        <taxon>Anguilla</taxon>
    </lineage>
</organism>
<proteinExistence type="predicted"/>
<evidence type="ECO:0000313" key="2">
    <source>
        <dbReference type="EMBL" id="JAH72306.1"/>
    </source>
</evidence>
<accession>A0A0E9V2V2</accession>
<evidence type="ECO:0000256" key="1">
    <source>
        <dbReference type="SAM" id="MobiDB-lite"/>
    </source>
</evidence>
<protein>
    <submittedName>
        <fullName evidence="2">Uncharacterized protein</fullName>
    </submittedName>
</protein>
<reference evidence="2" key="2">
    <citation type="journal article" date="2015" name="Fish Shellfish Immunol.">
        <title>Early steps in the European eel (Anguilla anguilla)-Vibrio vulnificus interaction in the gills: Role of the RtxA13 toxin.</title>
        <authorList>
            <person name="Callol A."/>
            <person name="Pajuelo D."/>
            <person name="Ebbesson L."/>
            <person name="Teles M."/>
            <person name="MacKenzie S."/>
            <person name="Amaro C."/>
        </authorList>
    </citation>
    <scope>NUCLEOTIDE SEQUENCE</scope>
</reference>
<feature type="region of interest" description="Disordered" evidence="1">
    <location>
        <begin position="1"/>
        <end position="23"/>
    </location>
</feature>
<name>A0A0E9V2V2_ANGAN</name>
<dbReference type="EMBL" id="GBXM01036271">
    <property type="protein sequence ID" value="JAH72306.1"/>
    <property type="molecule type" value="Transcribed_RNA"/>
</dbReference>
<feature type="compositionally biased region" description="Basic and acidic residues" evidence="1">
    <location>
        <begin position="1"/>
        <end position="13"/>
    </location>
</feature>